<dbReference type="Pfam" id="PF04997">
    <property type="entry name" value="RNA_pol_Rpb1_1"/>
    <property type="match status" value="1"/>
</dbReference>
<evidence type="ECO:0000256" key="7">
    <source>
        <dbReference type="ARBA" id="ARBA00023163"/>
    </source>
</evidence>
<evidence type="ECO:0000259" key="10">
    <source>
        <dbReference type="SMART" id="SM00663"/>
    </source>
</evidence>
<gene>
    <name evidence="11" type="primary">rpoC1b</name>
</gene>
<sequence>MDGQVAAADLNRLYQRIIYRNDRLKKLLNNSVMRQSDLMHLGVRLLQESVDNLISNGKSGVTPEKDSRDRLLKSLSDILKGKEGRFRQYLLGKRVDYSGRSVIVVGPSLQLHECGIPKEMAFELFLPFLLKTILNQKLARTVIGAKKLLKKHPALAWELLQETMETSPVLLNRAPTLHRLGIQAFKPKLIEGKAILLHPLVCSAFNADFDGDQMAVHIPLTVEARAEAWKLMLSINNLLSPATGEPLAIPSQDRALGRYYLTTNCNEHYIKYKKGSGLYITNFIDVLKRYENKKLDLHAIIWLKWNGYFENGNDQNEPLEIRINSYGNYQEIYPKFQRHYSKNNVLINQYVATTPGKVLFNFMVKKTLKI</sequence>
<dbReference type="InterPro" id="IPR042102">
    <property type="entry name" value="RNA_pol_Rpb1_3_sf"/>
</dbReference>
<dbReference type="Gene3D" id="1.10.274.100">
    <property type="entry name" value="RNA polymerase Rpb1, domain 3"/>
    <property type="match status" value="1"/>
</dbReference>
<evidence type="ECO:0000256" key="3">
    <source>
        <dbReference type="ARBA" id="ARBA00022478"/>
    </source>
</evidence>
<keyword evidence="3 9" id="KW-0240">DNA-directed RNA polymerase</keyword>
<evidence type="ECO:0000256" key="1">
    <source>
        <dbReference type="ARBA" id="ARBA00004026"/>
    </source>
</evidence>
<dbReference type="InterPro" id="IPR000722">
    <property type="entry name" value="RNA_pol_asu"/>
</dbReference>
<comment type="similarity">
    <text evidence="2">Belongs to the RNA polymerase beta' chain family. RpoC1 subfamily.</text>
</comment>
<dbReference type="PANTHER" id="PTHR19376">
    <property type="entry name" value="DNA-DIRECTED RNA POLYMERASE"/>
    <property type="match status" value="1"/>
</dbReference>
<keyword evidence="6 9" id="KW-0548">Nucleotidyltransferase</keyword>
<keyword evidence="5 9" id="KW-0808">Transferase</keyword>
<protein>
    <recommendedName>
        <fullName evidence="9">DNA-directed RNA polymerase subunit</fullName>
        <ecNumber evidence="9">2.7.7.6</ecNumber>
    </recommendedName>
</protein>
<dbReference type="InterPro" id="IPR007080">
    <property type="entry name" value="RNA_pol_Rpb1_1"/>
</dbReference>
<comment type="function">
    <text evidence="1 9">DNA-dependent RNA polymerase catalyzes the transcription of DNA into RNA using the four ribonucleoside triphosphates as substrates.</text>
</comment>
<dbReference type="PANTHER" id="PTHR19376:SF54">
    <property type="entry name" value="DNA-DIRECTED RNA POLYMERASE SUBUNIT BETA"/>
    <property type="match status" value="1"/>
</dbReference>
<dbReference type="SUPFAM" id="SSF64484">
    <property type="entry name" value="beta and beta-prime subunits of DNA dependent RNA-polymerase"/>
    <property type="match status" value="1"/>
</dbReference>
<dbReference type="EC" id="2.7.7.6" evidence="9"/>
<feature type="domain" description="RNA polymerase N-terminal" evidence="10">
    <location>
        <begin position="1"/>
        <end position="262"/>
    </location>
</feature>
<dbReference type="Gene3D" id="2.40.40.20">
    <property type="match status" value="1"/>
</dbReference>
<keyword evidence="11" id="KW-0150">Chloroplast</keyword>
<geneLocation type="chloroplast" evidence="11"/>
<accession>A0A345K505</accession>
<dbReference type="GO" id="GO:0006351">
    <property type="term" value="P:DNA-templated transcription"/>
    <property type="evidence" value="ECO:0007669"/>
    <property type="project" value="InterPro"/>
</dbReference>
<evidence type="ECO:0000256" key="4">
    <source>
        <dbReference type="ARBA" id="ARBA00022640"/>
    </source>
</evidence>
<dbReference type="Gene3D" id="1.10.40.90">
    <property type="match status" value="1"/>
</dbReference>
<dbReference type="GO" id="GO:0003899">
    <property type="term" value="F:DNA-directed RNA polymerase activity"/>
    <property type="evidence" value="ECO:0007669"/>
    <property type="project" value="UniProtKB-EC"/>
</dbReference>
<dbReference type="EMBL" id="MF280336">
    <property type="protein sequence ID" value="AXH37944.1"/>
    <property type="molecule type" value="Genomic_DNA"/>
</dbReference>
<evidence type="ECO:0000256" key="2">
    <source>
        <dbReference type="ARBA" id="ARBA00007207"/>
    </source>
</evidence>
<evidence type="ECO:0000256" key="8">
    <source>
        <dbReference type="ARBA" id="ARBA00048552"/>
    </source>
</evidence>
<dbReference type="SMART" id="SM00663">
    <property type="entry name" value="RPOLA_N"/>
    <property type="match status" value="1"/>
</dbReference>
<name>A0A345K505_9CHLO</name>
<comment type="catalytic activity">
    <reaction evidence="8 9">
        <text>RNA(n) + a ribonucleoside 5'-triphosphate = RNA(n+1) + diphosphate</text>
        <dbReference type="Rhea" id="RHEA:21248"/>
        <dbReference type="Rhea" id="RHEA-COMP:14527"/>
        <dbReference type="Rhea" id="RHEA-COMP:17342"/>
        <dbReference type="ChEBI" id="CHEBI:33019"/>
        <dbReference type="ChEBI" id="CHEBI:61557"/>
        <dbReference type="ChEBI" id="CHEBI:140395"/>
        <dbReference type="EC" id="2.7.7.6"/>
    </reaction>
</comment>
<keyword evidence="7 9" id="KW-0804">Transcription</keyword>
<organism evidence="11">
    <name type="scientific">Chlamydomonas sp. ICE-L</name>
    <dbReference type="NCBI Taxonomy" id="309537"/>
    <lineage>
        <taxon>Eukaryota</taxon>
        <taxon>Viridiplantae</taxon>
        <taxon>Chlorophyta</taxon>
        <taxon>core chlorophytes</taxon>
        <taxon>Chlorophyceae</taxon>
        <taxon>CS clade</taxon>
        <taxon>Chlamydomonadales</taxon>
        <taxon>Chlamydomonadaceae</taxon>
        <taxon>Chlamydomonas</taxon>
    </lineage>
</organism>
<dbReference type="GO" id="GO:0000428">
    <property type="term" value="C:DNA-directed RNA polymerase complex"/>
    <property type="evidence" value="ECO:0007669"/>
    <property type="project" value="UniProtKB-KW"/>
</dbReference>
<reference evidence="11" key="1">
    <citation type="journal article" date="2018" name="BMC Plant Biol.">
        <title>The Antarctic sea ice alga Chlamydomonas sp. ICE-L provides insights into adaptive patterns of chloroplast evolution.</title>
        <authorList>
            <person name="Zhang Z."/>
            <person name="An M."/>
            <person name="Miao J."/>
            <person name="Gu Z."/>
            <person name="Liu C."/>
            <person name="Zhong B."/>
        </authorList>
    </citation>
    <scope>NUCLEOTIDE SEQUENCE</scope>
    <source>
        <strain evidence="11">ICE-L</strain>
    </source>
</reference>
<dbReference type="GO" id="GO:0003677">
    <property type="term" value="F:DNA binding"/>
    <property type="evidence" value="ECO:0007669"/>
    <property type="project" value="InterPro"/>
</dbReference>
<evidence type="ECO:0000256" key="5">
    <source>
        <dbReference type="ARBA" id="ARBA00022679"/>
    </source>
</evidence>
<dbReference type="InterPro" id="IPR006592">
    <property type="entry name" value="RNA_pol_N"/>
</dbReference>
<dbReference type="AlphaFoldDB" id="A0A345K505"/>
<dbReference type="Pfam" id="PF00623">
    <property type="entry name" value="RNA_pol_Rpb1_2"/>
    <property type="match status" value="2"/>
</dbReference>
<dbReference type="InterPro" id="IPR045867">
    <property type="entry name" value="DNA-dir_RpoC_beta_prime"/>
</dbReference>
<evidence type="ECO:0000256" key="6">
    <source>
        <dbReference type="ARBA" id="ARBA00022695"/>
    </source>
</evidence>
<proteinExistence type="inferred from homology"/>
<keyword evidence="4 11" id="KW-0934">Plastid</keyword>
<evidence type="ECO:0000256" key="9">
    <source>
        <dbReference type="RuleBase" id="RU004279"/>
    </source>
</evidence>
<evidence type="ECO:0000313" key="11">
    <source>
        <dbReference type="EMBL" id="AXH37944.1"/>
    </source>
</evidence>